<protein>
    <submittedName>
        <fullName evidence="2">Glycoside hydrolase family 127 protein</fullName>
    </submittedName>
</protein>
<gene>
    <name evidence="2" type="ORF">NZH93_00990</name>
</gene>
<keyword evidence="2" id="KW-0378">Hydrolase</keyword>
<organism evidence="2 3">
    <name type="scientific">Umezawaea endophytica</name>
    <dbReference type="NCBI Taxonomy" id="1654476"/>
    <lineage>
        <taxon>Bacteria</taxon>
        <taxon>Bacillati</taxon>
        <taxon>Actinomycetota</taxon>
        <taxon>Actinomycetes</taxon>
        <taxon>Pseudonocardiales</taxon>
        <taxon>Pseudonocardiaceae</taxon>
        <taxon>Umezawaea</taxon>
    </lineage>
</organism>
<evidence type="ECO:0000259" key="1">
    <source>
        <dbReference type="Pfam" id="PF20737"/>
    </source>
</evidence>
<feature type="non-terminal residue" evidence="2">
    <location>
        <position position="1"/>
    </location>
</feature>
<reference evidence="2" key="1">
    <citation type="submission" date="2022-08" db="EMBL/GenBank/DDBJ databases">
        <authorList>
            <person name="Tistechok S."/>
            <person name="Samborskyy M."/>
            <person name="Roman I."/>
        </authorList>
    </citation>
    <scope>NUCLEOTIDE SEQUENCE</scope>
    <source>
        <strain evidence="2">DSM 103496</strain>
    </source>
</reference>
<dbReference type="Proteomes" id="UP001141259">
    <property type="component" value="Unassembled WGS sequence"/>
</dbReference>
<feature type="domain" description="Non-reducing end beta-L-arabinofuranosidase-like GH127 C-terminal" evidence="1">
    <location>
        <begin position="29"/>
        <end position="65"/>
    </location>
</feature>
<dbReference type="GO" id="GO:0016787">
    <property type="term" value="F:hydrolase activity"/>
    <property type="evidence" value="ECO:0007669"/>
    <property type="project" value="UniProtKB-KW"/>
</dbReference>
<comment type="caution">
    <text evidence="2">The sequence shown here is derived from an EMBL/GenBank/DDBJ whole genome shotgun (WGS) entry which is preliminary data.</text>
</comment>
<dbReference type="AlphaFoldDB" id="A0A9X2VEV8"/>
<keyword evidence="3" id="KW-1185">Reference proteome</keyword>
<dbReference type="InterPro" id="IPR049049">
    <property type="entry name" value="Beta-AFase-like_GH127_C"/>
</dbReference>
<dbReference type="Pfam" id="PF20737">
    <property type="entry name" value="Glyco_hydro127C"/>
    <property type="match status" value="1"/>
</dbReference>
<name>A0A9X2VEV8_9PSEU</name>
<proteinExistence type="predicted"/>
<sequence>VEVTAEPVEDDGGVAVSARFDVPADARWPYGTAEPPSDTALAPLHLVPYHRWARRGPSTMRVWLPTT</sequence>
<dbReference type="EMBL" id="JANYMP010000001">
    <property type="protein sequence ID" value="MCS7475413.1"/>
    <property type="molecule type" value="Genomic_DNA"/>
</dbReference>
<evidence type="ECO:0000313" key="3">
    <source>
        <dbReference type="Proteomes" id="UP001141259"/>
    </source>
</evidence>
<evidence type="ECO:0000313" key="2">
    <source>
        <dbReference type="EMBL" id="MCS7475413.1"/>
    </source>
</evidence>
<accession>A0A9X2VEV8</accession>